<dbReference type="AlphaFoldDB" id="A0A9W7ZTX4"/>
<dbReference type="Gene3D" id="1.10.1370.10">
    <property type="entry name" value="Neurolysin, domain 3"/>
    <property type="match status" value="1"/>
</dbReference>
<organism evidence="2 3">
    <name type="scientific">Mycoemilia scoparia</name>
    <dbReference type="NCBI Taxonomy" id="417184"/>
    <lineage>
        <taxon>Eukaryota</taxon>
        <taxon>Fungi</taxon>
        <taxon>Fungi incertae sedis</taxon>
        <taxon>Zoopagomycota</taxon>
        <taxon>Kickxellomycotina</taxon>
        <taxon>Kickxellomycetes</taxon>
        <taxon>Kickxellales</taxon>
        <taxon>Kickxellaceae</taxon>
        <taxon>Mycoemilia</taxon>
    </lineage>
</organism>
<protein>
    <submittedName>
        <fullName evidence="2">Uncharacterized protein</fullName>
    </submittedName>
</protein>
<dbReference type="InterPro" id="IPR024079">
    <property type="entry name" value="MetalloPept_cat_dom_sf"/>
</dbReference>
<name>A0A9W7ZTX4_9FUNG</name>
<reference evidence="2" key="1">
    <citation type="submission" date="2022-07" db="EMBL/GenBank/DDBJ databases">
        <title>Phylogenomic reconstructions and comparative analyses of Kickxellomycotina fungi.</title>
        <authorList>
            <person name="Reynolds N.K."/>
            <person name="Stajich J.E."/>
            <person name="Barry K."/>
            <person name="Grigoriev I.V."/>
            <person name="Crous P."/>
            <person name="Smith M.E."/>
        </authorList>
    </citation>
    <scope>NUCLEOTIDE SEQUENCE</scope>
    <source>
        <strain evidence="2">NBRC 100468</strain>
    </source>
</reference>
<comment type="caution">
    <text evidence="2">The sequence shown here is derived from an EMBL/GenBank/DDBJ whole genome shotgun (WGS) entry which is preliminary data.</text>
</comment>
<evidence type="ECO:0000313" key="3">
    <source>
        <dbReference type="Proteomes" id="UP001150538"/>
    </source>
</evidence>
<dbReference type="Gene3D" id="3.40.390.10">
    <property type="entry name" value="Collagenase (Catalytic Domain)"/>
    <property type="match status" value="1"/>
</dbReference>
<sequence>MEEPKKDTKSLHHDPDPNPSGQLDWSEVPNALALNRLNGESISNYAQKVCSICLSLHAEAEETPIDERSMVNFFRPSIMREYHIIYLLKYINIYESLSTDENKSQVAKTLRDDLQDVFKKQPDICGFLIANEHEDLGDDKELVAIFNHLLRKYKRSGGVTAYFASQDEHYSEVHSHFLESDSESKLYKSMLKAYLNNPTFHVNQILSQIQNDPSISSSDKIKMAMEKYIHYCIDTLYDMAFSRSTAIKFACYSNKDIQYTTSHRELYKEHSDITRLLNQFNEGLSTFYHRFKEFLNEQKKAKCTSNKAHYQPFVVGEILMKLYEKDEEMDIASSEYITAGQIVRICNMIFIETNYEVVMDEMTEENNIGMPLFNNGYARVLLKVKGTDEVKGEIILDLLNPQTQEHCVFFDTVWTAREMVVSPQGKTVRCHPIVRVRSNFVSTKETPHIYIGYQDAVNLAGTLGLAFATVLSNSKYGLPAEPSTISDLDVVPKHMFEAIMMKKDILMGFKNPETGKSMPEKLANTLIKEHQSHCISNLIIRTQLSIIGLELHDPELCADYSVSERLNELIPEFRDLHFQSKIRYINDLFKDDTNEIYQKAMQIITGYSLAQTYLLYALGEEFSKNGPLCMDILPNLVNLTDLSDEASRTNIMLDMLEDFIGKKISAKDALRTFGIY</sequence>
<evidence type="ECO:0000256" key="1">
    <source>
        <dbReference type="SAM" id="MobiDB-lite"/>
    </source>
</evidence>
<dbReference type="Proteomes" id="UP001150538">
    <property type="component" value="Unassembled WGS sequence"/>
</dbReference>
<dbReference type="InterPro" id="IPR024077">
    <property type="entry name" value="Neurolysin/TOP_dom2"/>
</dbReference>
<feature type="region of interest" description="Disordered" evidence="1">
    <location>
        <begin position="1"/>
        <end position="25"/>
    </location>
</feature>
<feature type="compositionally biased region" description="Basic and acidic residues" evidence="1">
    <location>
        <begin position="1"/>
        <end position="16"/>
    </location>
</feature>
<evidence type="ECO:0000313" key="2">
    <source>
        <dbReference type="EMBL" id="KAJ1916036.1"/>
    </source>
</evidence>
<proteinExistence type="predicted"/>
<dbReference type="EMBL" id="JANBPU010000118">
    <property type="protein sequence ID" value="KAJ1916036.1"/>
    <property type="molecule type" value="Genomic_DNA"/>
</dbReference>
<dbReference type="GO" id="GO:0008237">
    <property type="term" value="F:metallopeptidase activity"/>
    <property type="evidence" value="ECO:0007669"/>
    <property type="project" value="InterPro"/>
</dbReference>
<gene>
    <name evidence="2" type="ORF">H4219_004003</name>
</gene>
<keyword evidence="3" id="KW-1185">Reference proteome</keyword>
<accession>A0A9W7ZTX4</accession>